<feature type="domain" description="Response regulatory" evidence="6">
    <location>
        <begin position="306"/>
        <end position="464"/>
    </location>
</feature>
<evidence type="ECO:0000256" key="1">
    <source>
        <dbReference type="ARBA" id="ARBA00022553"/>
    </source>
</evidence>
<gene>
    <name evidence="7" type="ORF">NA57DRAFT_29683</name>
</gene>
<accession>A0A9P4ISM7</accession>
<dbReference type="SUPFAM" id="SSF52172">
    <property type="entry name" value="CheY-like"/>
    <property type="match status" value="1"/>
</dbReference>
<keyword evidence="8" id="KW-1185">Reference proteome</keyword>
<feature type="modified residue" description="4-aspartylphosphate" evidence="4">
    <location>
        <position position="355"/>
    </location>
</feature>
<dbReference type="OrthoDB" id="21225at2759"/>
<comment type="caution">
    <text evidence="7">The sequence shown here is derived from an EMBL/GenBank/DDBJ whole genome shotgun (WGS) entry which is preliminary data.</text>
</comment>
<dbReference type="Proteomes" id="UP000799772">
    <property type="component" value="Unassembled WGS sequence"/>
</dbReference>
<dbReference type="PANTHER" id="PTHR45339">
    <property type="entry name" value="HYBRID SIGNAL TRANSDUCTION HISTIDINE KINASE J"/>
    <property type="match status" value="1"/>
</dbReference>
<proteinExistence type="inferred from homology"/>
<feature type="region of interest" description="Disordered" evidence="5">
    <location>
        <begin position="485"/>
        <end position="539"/>
    </location>
</feature>
<dbReference type="Gene3D" id="3.40.50.2300">
    <property type="match status" value="1"/>
</dbReference>
<evidence type="ECO:0000256" key="5">
    <source>
        <dbReference type="SAM" id="MobiDB-lite"/>
    </source>
</evidence>
<feature type="compositionally biased region" description="Polar residues" evidence="5">
    <location>
        <begin position="193"/>
        <end position="211"/>
    </location>
</feature>
<reference evidence="7" key="1">
    <citation type="journal article" date="2020" name="Stud. Mycol.">
        <title>101 Dothideomycetes genomes: a test case for predicting lifestyles and emergence of pathogens.</title>
        <authorList>
            <person name="Haridas S."/>
            <person name="Albert R."/>
            <person name="Binder M."/>
            <person name="Bloem J."/>
            <person name="Labutti K."/>
            <person name="Salamov A."/>
            <person name="Andreopoulos B."/>
            <person name="Baker S."/>
            <person name="Barry K."/>
            <person name="Bills G."/>
            <person name="Bluhm B."/>
            <person name="Cannon C."/>
            <person name="Castanera R."/>
            <person name="Culley D."/>
            <person name="Daum C."/>
            <person name="Ezra D."/>
            <person name="Gonzalez J."/>
            <person name="Henrissat B."/>
            <person name="Kuo A."/>
            <person name="Liang C."/>
            <person name="Lipzen A."/>
            <person name="Lutzoni F."/>
            <person name="Magnuson J."/>
            <person name="Mondo S."/>
            <person name="Nolan M."/>
            <person name="Ohm R."/>
            <person name="Pangilinan J."/>
            <person name="Park H.-J."/>
            <person name="Ramirez L."/>
            <person name="Alfaro M."/>
            <person name="Sun H."/>
            <person name="Tritt A."/>
            <person name="Yoshinaga Y."/>
            <person name="Zwiers L.-H."/>
            <person name="Turgeon B."/>
            <person name="Goodwin S."/>
            <person name="Spatafora J."/>
            <person name="Crous P."/>
            <person name="Grigoriev I."/>
        </authorList>
    </citation>
    <scope>NUCLEOTIDE SEQUENCE</scope>
    <source>
        <strain evidence="7">CBS 133067</strain>
    </source>
</reference>
<keyword evidence="1 4" id="KW-0597">Phosphoprotein</keyword>
<evidence type="ECO:0000256" key="4">
    <source>
        <dbReference type="PROSITE-ProRule" id="PRU00169"/>
    </source>
</evidence>
<dbReference type="InterPro" id="IPR011006">
    <property type="entry name" value="CheY-like_superfamily"/>
</dbReference>
<dbReference type="SMART" id="SM00448">
    <property type="entry name" value="REC"/>
    <property type="match status" value="1"/>
</dbReference>
<evidence type="ECO:0000313" key="7">
    <source>
        <dbReference type="EMBL" id="KAF2104655.1"/>
    </source>
</evidence>
<dbReference type="PROSITE" id="PS50110">
    <property type="entry name" value="RESPONSE_REGULATORY"/>
    <property type="match status" value="1"/>
</dbReference>
<evidence type="ECO:0000259" key="6">
    <source>
        <dbReference type="PROSITE" id="PS50110"/>
    </source>
</evidence>
<dbReference type="FunFam" id="3.40.50.2300:FF:000146">
    <property type="entry name" value="Putative two-component response regulator SSK1p"/>
    <property type="match status" value="1"/>
</dbReference>
<comment type="similarity">
    <text evidence="3">Belongs to the SSK1 family.</text>
</comment>
<evidence type="ECO:0000256" key="3">
    <source>
        <dbReference type="ARBA" id="ARBA00093463"/>
    </source>
</evidence>
<feature type="compositionally biased region" description="Polar residues" evidence="5">
    <location>
        <begin position="485"/>
        <end position="495"/>
    </location>
</feature>
<organism evidence="7 8">
    <name type="scientific">Rhizodiscina lignyota</name>
    <dbReference type="NCBI Taxonomy" id="1504668"/>
    <lineage>
        <taxon>Eukaryota</taxon>
        <taxon>Fungi</taxon>
        <taxon>Dikarya</taxon>
        <taxon>Ascomycota</taxon>
        <taxon>Pezizomycotina</taxon>
        <taxon>Dothideomycetes</taxon>
        <taxon>Pleosporomycetidae</taxon>
        <taxon>Aulographales</taxon>
        <taxon>Rhizodiscinaceae</taxon>
        <taxon>Rhizodiscina</taxon>
    </lineage>
</organism>
<name>A0A9P4ISM7_9PEZI</name>
<feature type="region of interest" description="Disordered" evidence="5">
    <location>
        <begin position="253"/>
        <end position="292"/>
    </location>
</feature>
<evidence type="ECO:0000256" key="2">
    <source>
        <dbReference type="ARBA" id="ARBA00023012"/>
    </source>
</evidence>
<dbReference type="Pfam" id="PF00072">
    <property type="entry name" value="Response_reg"/>
    <property type="match status" value="1"/>
</dbReference>
<dbReference type="PANTHER" id="PTHR45339:SF1">
    <property type="entry name" value="HYBRID SIGNAL TRANSDUCTION HISTIDINE KINASE J"/>
    <property type="match status" value="1"/>
</dbReference>
<dbReference type="CDD" id="cd17546">
    <property type="entry name" value="REC_hyHK_CKI1_RcsC-like"/>
    <property type="match status" value="1"/>
</dbReference>
<dbReference type="AlphaFoldDB" id="A0A9P4ISM7"/>
<evidence type="ECO:0000313" key="8">
    <source>
        <dbReference type="Proteomes" id="UP000799772"/>
    </source>
</evidence>
<feature type="compositionally biased region" description="Low complexity" evidence="5">
    <location>
        <begin position="259"/>
        <end position="270"/>
    </location>
</feature>
<dbReference type="EMBL" id="ML978121">
    <property type="protein sequence ID" value="KAF2104655.1"/>
    <property type="molecule type" value="Genomic_DNA"/>
</dbReference>
<dbReference type="GO" id="GO:0000156">
    <property type="term" value="F:phosphorelay response regulator activity"/>
    <property type="evidence" value="ECO:0007669"/>
    <property type="project" value="UniProtKB-ARBA"/>
</dbReference>
<feature type="compositionally biased region" description="Basic and acidic residues" evidence="5">
    <location>
        <begin position="496"/>
        <end position="507"/>
    </location>
</feature>
<keyword evidence="2" id="KW-0902">Two-component regulatory system</keyword>
<protein>
    <recommendedName>
        <fullName evidence="6">Response regulatory domain-containing protein</fullName>
    </recommendedName>
</protein>
<sequence>MLHRKIWVKRPGASATLVQVREDDLVDDVRDVILKKYGNSLGRSFDAPDIILRIVPRAEHGQKQVERVLGPDEQMCQTLDKEYPGGQAVDEALIIDIPQRRTPKPSPRGMNPYMHSYLEEAARPVENGGDYFPPMPAASPAITAASHHSNHSSNEHTRAMSVLNTGQVPPLPSPGGTRRAHHKNSNRPAYMRQHTSSPTTLQAPPTGSSQKVVRPRLDSNASDHRHSAILVGNPPISTPPAQTHDGAAIAPTSTLVNTSHPSSPRVSSPGPRKPKARKNKPPAENTMLAPSIPTSLGLDTSVPPINVLIVEDNHINLKLLEQFIRRLKVRWATAVNGREAVNKWRAGGFHLVLMDIQLPIMSGLEATKEIRRLERVNGIGVFSGSSASSEAPKLLARKSQSIEEAKEEDKLDVERLFKSPVIIVALTASNLQVDRHEALAAGCNDFLTKPVNFVWFERKVKEWGCMQALIDFDGWHKWKDFASAQSPVNSKTANGTKDKKPVKEVVSVKKPAASKPPLPTEDSADLSGTPGPDAESSSN</sequence>
<dbReference type="InterPro" id="IPR001789">
    <property type="entry name" value="Sig_transdc_resp-reg_receiver"/>
</dbReference>
<feature type="region of interest" description="Disordered" evidence="5">
    <location>
        <begin position="128"/>
        <end position="223"/>
    </location>
</feature>